<protein>
    <submittedName>
        <fullName evidence="2">DUF3244 domain-containing protein</fullName>
    </submittedName>
</protein>
<evidence type="ECO:0000256" key="1">
    <source>
        <dbReference type="SAM" id="SignalP"/>
    </source>
</evidence>
<gene>
    <name evidence="2" type="ORF">F2Y87_20355</name>
    <name evidence="3" type="ORF">RO785_18815</name>
</gene>
<name>A0A6L3JW28_9BACE</name>
<reference evidence="3" key="2">
    <citation type="submission" date="2023-08" db="EMBL/GenBank/DDBJ databases">
        <title>Reintroducing virulent viruses to syntetic microbiomes.</title>
        <authorList>
            <person name="Wilde J."/>
            <person name="Boyes R."/>
            <person name="Robinson A.V."/>
            <person name="Daisley B.A."/>
            <person name="Allen-Vercoe E."/>
        </authorList>
    </citation>
    <scope>NUCLEOTIDE SEQUENCE</scope>
    <source>
        <strain evidence="3">225I_12FAA</strain>
    </source>
</reference>
<evidence type="ECO:0000313" key="3">
    <source>
        <dbReference type="EMBL" id="MDT4513026.1"/>
    </source>
</evidence>
<dbReference type="Proteomes" id="UP000482653">
    <property type="component" value="Unassembled WGS sequence"/>
</dbReference>
<accession>A0A6L3JW28</accession>
<evidence type="ECO:0000313" key="2">
    <source>
        <dbReference type="EMBL" id="KAA5415751.1"/>
    </source>
</evidence>
<sequence>MRTVILMILLLSSVPIYSTVSNETKAIELKGDCESPQSKSLSFPLKVYIEGNTVFVQFYIVMTDATITLTSSEGETESRTISFTESQTEAFYISQGMYHITITTPRGTNLYGTFFIE</sequence>
<proteinExistence type="predicted"/>
<dbReference type="Proteomes" id="UP001266995">
    <property type="component" value="Unassembled WGS sequence"/>
</dbReference>
<organism evidence="2 4">
    <name type="scientific">Bacteroides cellulosilyticus</name>
    <dbReference type="NCBI Taxonomy" id="246787"/>
    <lineage>
        <taxon>Bacteria</taxon>
        <taxon>Pseudomonadati</taxon>
        <taxon>Bacteroidota</taxon>
        <taxon>Bacteroidia</taxon>
        <taxon>Bacteroidales</taxon>
        <taxon>Bacteroidaceae</taxon>
        <taxon>Bacteroides</taxon>
    </lineage>
</organism>
<feature type="signal peptide" evidence="1">
    <location>
        <begin position="1"/>
        <end position="18"/>
    </location>
</feature>
<keyword evidence="1" id="KW-0732">Signal</keyword>
<dbReference type="AlphaFoldDB" id="A0A6L3JW28"/>
<comment type="caution">
    <text evidence="2">The sequence shown here is derived from an EMBL/GenBank/DDBJ whole genome shotgun (WGS) entry which is preliminary data.</text>
</comment>
<dbReference type="EMBL" id="VVYX01000028">
    <property type="protein sequence ID" value="KAA5415751.1"/>
    <property type="molecule type" value="Genomic_DNA"/>
</dbReference>
<feature type="chain" id="PRO_5042739870" evidence="1">
    <location>
        <begin position="19"/>
        <end position="117"/>
    </location>
</feature>
<reference evidence="2 4" key="1">
    <citation type="journal article" date="2019" name="Nat. Med.">
        <title>A library of human gut bacterial isolates paired with longitudinal multiomics data enables mechanistic microbiome research.</title>
        <authorList>
            <person name="Poyet M."/>
            <person name="Groussin M."/>
            <person name="Gibbons S.M."/>
            <person name="Avila-Pacheco J."/>
            <person name="Jiang X."/>
            <person name="Kearney S.M."/>
            <person name="Perrotta A.R."/>
            <person name="Berdy B."/>
            <person name="Zhao S."/>
            <person name="Lieberman T.D."/>
            <person name="Swanson P.K."/>
            <person name="Smith M."/>
            <person name="Roesemann S."/>
            <person name="Alexander J.E."/>
            <person name="Rich S.A."/>
            <person name="Livny J."/>
            <person name="Vlamakis H."/>
            <person name="Clish C."/>
            <person name="Bullock K."/>
            <person name="Deik A."/>
            <person name="Scott J."/>
            <person name="Pierce K.A."/>
            <person name="Xavier R.J."/>
            <person name="Alm E.J."/>
        </authorList>
    </citation>
    <scope>NUCLEOTIDE SEQUENCE [LARGE SCALE GENOMIC DNA]</scope>
    <source>
        <strain evidence="2 4">BIOML-A8</strain>
    </source>
</reference>
<dbReference type="Gene3D" id="2.60.40.3080">
    <property type="match status" value="1"/>
</dbReference>
<dbReference type="EMBL" id="JAVSNH010000001">
    <property type="protein sequence ID" value="MDT4513026.1"/>
    <property type="molecule type" value="Genomic_DNA"/>
</dbReference>
<evidence type="ECO:0000313" key="4">
    <source>
        <dbReference type="Proteomes" id="UP000482653"/>
    </source>
</evidence>
<dbReference type="RefSeq" id="WP_149947760.1">
    <property type="nucleotide sequence ID" value="NZ_JADMQL010000017.1"/>
</dbReference>